<evidence type="ECO:0000256" key="1">
    <source>
        <dbReference type="SAM" id="MobiDB-lite"/>
    </source>
</evidence>
<dbReference type="Pfam" id="PF11926">
    <property type="entry name" value="DUF3444"/>
    <property type="match status" value="1"/>
</dbReference>
<dbReference type="InterPro" id="IPR036869">
    <property type="entry name" value="J_dom_sf"/>
</dbReference>
<reference evidence="3 4" key="1">
    <citation type="submission" date="2018-06" db="EMBL/GenBank/DDBJ databases">
        <title>The Genome of Cuscuta australis (Dodder) Provides Insight into the Evolution of Plant Parasitism.</title>
        <authorList>
            <person name="Liu H."/>
        </authorList>
    </citation>
    <scope>NUCLEOTIDE SEQUENCE [LARGE SCALE GENOMIC DNA]</scope>
    <source>
        <strain evidence="4">cv. Yunnan</strain>
        <tissue evidence="3">Vines</tissue>
    </source>
</reference>
<organism evidence="3 4">
    <name type="scientific">Cuscuta australis</name>
    <dbReference type="NCBI Taxonomy" id="267555"/>
    <lineage>
        <taxon>Eukaryota</taxon>
        <taxon>Viridiplantae</taxon>
        <taxon>Streptophyta</taxon>
        <taxon>Embryophyta</taxon>
        <taxon>Tracheophyta</taxon>
        <taxon>Spermatophyta</taxon>
        <taxon>Magnoliopsida</taxon>
        <taxon>eudicotyledons</taxon>
        <taxon>Gunneridae</taxon>
        <taxon>Pentapetalae</taxon>
        <taxon>asterids</taxon>
        <taxon>lamiids</taxon>
        <taxon>Solanales</taxon>
        <taxon>Convolvulaceae</taxon>
        <taxon>Cuscuteae</taxon>
        <taxon>Cuscuta</taxon>
        <taxon>Cuscuta subgen. Grammica</taxon>
        <taxon>Cuscuta sect. Cleistogrammica</taxon>
    </lineage>
</organism>
<dbReference type="PROSITE" id="PS00636">
    <property type="entry name" value="DNAJ_1"/>
    <property type="match status" value="1"/>
</dbReference>
<evidence type="ECO:0000313" key="3">
    <source>
        <dbReference type="EMBL" id="RAL42827.1"/>
    </source>
</evidence>
<dbReference type="AlphaFoldDB" id="A0A328DAJ6"/>
<evidence type="ECO:0000313" key="4">
    <source>
        <dbReference type="Proteomes" id="UP000249390"/>
    </source>
</evidence>
<dbReference type="PANTHER" id="PTHR44137:SF51">
    <property type="entry name" value="MOLECULAR CHAPERONE HSP40_DNAJ FAMILY PROTEIN"/>
    <property type="match status" value="1"/>
</dbReference>
<dbReference type="PANTHER" id="PTHR44137">
    <property type="entry name" value="BNAC03G44070D PROTEIN"/>
    <property type="match status" value="1"/>
</dbReference>
<protein>
    <recommendedName>
        <fullName evidence="2">J domain-containing protein</fullName>
    </recommendedName>
</protein>
<dbReference type="PRINTS" id="PR00625">
    <property type="entry name" value="JDOMAIN"/>
</dbReference>
<dbReference type="SMART" id="SM00271">
    <property type="entry name" value="DnaJ"/>
    <property type="match status" value="1"/>
</dbReference>
<dbReference type="EMBL" id="NQVE01000162">
    <property type="protein sequence ID" value="RAL42827.1"/>
    <property type="molecule type" value="Genomic_DNA"/>
</dbReference>
<dbReference type="PROSITE" id="PS50076">
    <property type="entry name" value="DNAJ_2"/>
    <property type="match status" value="1"/>
</dbReference>
<feature type="domain" description="J" evidence="2">
    <location>
        <begin position="66"/>
        <end position="130"/>
    </location>
</feature>
<comment type="caution">
    <text evidence="3">The sequence shown here is derived from an EMBL/GenBank/DDBJ whole genome shotgun (WGS) entry which is preliminary data.</text>
</comment>
<name>A0A328DAJ6_9ASTE</name>
<dbReference type="Proteomes" id="UP000249390">
    <property type="component" value="Unassembled WGS sequence"/>
</dbReference>
<proteinExistence type="predicted"/>
<evidence type="ECO:0000259" key="2">
    <source>
        <dbReference type="PROSITE" id="PS50076"/>
    </source>
</evidence>
<dbReference type="InterPro" id="IPR024593">
    <property type="entry name" value="DUF3444"/>
</dbReference>
<dbReference type="InterPro" id="IPR018253">
    <property type="entry name" value="DnaJ_domain_CS"/>
</dbReference>
<keyword evidence="4" id="KW-1185">Reference proteome</keyword>
<dbReference type="Gene3D" id="1.10.287.110">
    <property type="entry name" value="DnaJ domain"/>
    <property type="match status" value="1"/>
</dbReference>
<dbReference type="InterPro" id="IPR001623">
    <property type="entry name" value="DnaJ_domain"/>
</dbReference>
<gene>
    <name evidence="3" type="ORF">DM860_009334</name>
</gene>
<accession>A0A328DAJ6</accession>
<dbReference type="Pfam" id="PF00226">
    <property type="entry name" value="DnaJ"/>
    <property type="match status" value="1"/>
</dbReference>
<feature type="region of interest" description="Disordered" evidence="1">
    <location>
        <begin position="318"/>
        <end position="337"/>
    </location>
</feature>
<dbReference type="CDD" id="cd06257">
    <property type="entry name" value="DnaJ"/>
    <property type="match status" value="1"/>
</dbReference>
<dbReference type="SUPFAM" id="SSF46565">
    <property type="entry name" value="Chaperone J-domain"/>
    <property type="match status" value="1"/>
</dbReference>
<sequence>MEINRVEALKAKEVAEKKLLDKDFIGARVFALKAQNLFAGLDGLAKLVEVINVYCNIRKTINGEVDWYAILGVDSLADNQTLWKHYTRMSLTLQPHKNDSCRASGAYKILSEAWSLLSDPAKRASYDMRQRLAVTTAASNIRPTTTQLPPPPAFLPGRKTFWTKCSTCGTHFEYSVVYLHKLLACAHCHSPFWATEERAHLDRLFPKYPSPGARLLPTPPNMATMPSKMSSGVGQIRPMVPPSCPATATQAEEFRFKRKRMMAQIMASKENASVNKKTKPKVMGVEMRNMLIGKALSEVKKKLEQWDYVTEKDEKYDNDKLKKKKKNKKSSSDNLLLESSTMSVPDSEFHDFDKDRMEESFAENEVWAAYDCDDGMPRYYAMIKKVMSKRPFKTCISWLNSKTNSELGPMKWVVSGFPKTSGDFWMGKSVVNASLNTFSHKVRWTKGSPGVIRIYPSKGDVWALYSEWSPEWNELTPDGVVHKYEMVQIVDEFEEDGVARVVPLVKVHGHRSVFKQHADPNEIRSITKEEIFRLSHQIPSYVITGSEGPNAPPSAGFLELDPAALPPELLDVIRVEEHGKEVGGEGRPHGQEPDIVDPRFRLTYFRKRKGKKSTIKSTVVTDEMMTPVIKGNRASFEMTMKST</sequence>